<dbReference type="GO" id="GO:0005886">
    <property type="term" value="C:plasma membrane"/>
    <property type="evidence" value="ECO:0007669"/>
    <property type="project" value="UniProtKB-SubCell"/>
</dbReference>
<comment type="subcellular location">
    <subcellularLocation>
        <location evidence="1">Cell inner membrane</location>
        <topology evidence="1">Single-pass type II membrane protein</topology>
    </subcellularLocation>
</comment>
<evidence type="ECO:0000256" key="6">
    <source>
        <dbReference type="ARBA" id="ARBA00018638"/>
    </source>
</evidence>
<comment type="pathway">
    <text evidence="2">Cell wall biogenesis; peptidoglycan biosynthesis.</text>
</comment>
<organism evidence="30 31">
    <name type="scientific">Sphaerotilus natans subsp. natans DSM 6575</name>
    <dbReference type="NCBI Taxonomy" id="1286631"/>
    <lineage>
        <taxon>Bacteria</taxon>
        <taxon>Pseudomonadati</taxon>
        <taxon>Pseudomonadota</taxon>
        <taxon>Betaproteobacteria</taxon>
        <taxon>Burkholderiales</taxon>
        <taxon>Sphaerotilaceae</taxon>
        <taxon>Sphaerotilus</taxon>
    </lineage>
</organism>
<evidence type="ECO:0000256" key="12">
    <source>
        <dbReference type="ARBA" id="ARBA00022679"/>
    </source>
</evidence>
<evidence type="ECO:0000256" key="2">
    <source>
        <dbReference type="ARBA" id="ARBA00004752"/>
    </source>
</evidence>
<feature type="domain" description="Penicillin-binding protein transpeptidase" evidence="27">
    <location>
        <begin position="432"/>
        <end position="633"/>
    </location>
</feature>
<evidence type="ECO:0000256" key="14">
    <source>
        <dbReference type="ARBA" id="ARBA00022801"/>
    </source>
</evidence>
<sequence>MTKKSLVLSCRRILLTLAVLFTLLLLAGSAAVAIAVARLWPQLPALDRVLHYQPQQPLQVFTADGVPIAQFGEENREFVPIAQIPPLLQQAVIAVEDRRFLRHPGIDPIGIARAMLANLGGELREGGSTITQQVARNFFLNQDRTLERKLREALLALRIERELDKPRILELYLNQIDLGQRSHGFAAAARTYFGKPLQALTLAETAMLAGLPQNPAWANPVVNPERARTRQRQVLQRMERDGLISAAQRASAEAEVLVVRRPSQTEVQAGHLADMARRWAAARLGESVYAQGYRIYTTVTAAEQRAAHAALRQSLMAQERTRPWRGPEGQEDLPEGVEGSALDRIAAQALRDRRDDEDLRLAVVTTVRVDGLEARLADGRAVALGPIGLQRLHEAPPGTPALRRGAVIRLERLQREDGGTFWSLAQWPQAEGALVALDPVDGRVRALVGGFDHHRSALDRATAVWRPAGSALQPFIDSAALEHGVMPDSLISDAPLPEEGTTLTQAPAGEARVLTLRQAQLIDARHAAVQRLRHVGIDTTRDWLERFGFDRDRLPSDLTLASGQAGTTPMQLARAYSVLARDGGDPVAPNFVDRITDASGVVIYRPPALPPHDPGQRMVPARNAFLMGTLLKDHLLAGQAAPVLDRLQRPDLFARAGRSDQGDGWFAGYQQRLVTVTWIGRAATLAPDAGAFDPVALARQSWMDFMASALAGSAIAPAPPVPAGLQPVGEDWRYVEQAEEPAPSYIGALPPDSAVEIARIVHRRGREHPAVEVEGHAEDAPRRAVLPAPVPDLLLL</sequence>
<name>A0A059KKS7_9BURK</name>
<dbReference type="EMBL" id="AZRA01000060">
    <property type="protein sequence ID" value="KDB52062.1"/>
    <property type="molecule type" value="Genomic_DNA"/>
</dbReference>
<keyword evidence="10" id="KW-0645">Protease</keyword>
<evidence type="ECO:0000256" key="7">
    <source>
        <dbReference type="ARBA" id="ARBA00022475"/>
    </source>
</evidence>
<feature type="domain" description="Penicillin-binding protein OB-like" evidence="29">
    <location>
        <begin position="324"/>
        <end position="430"/>
    </location>
</feature>
<comment type="catalytic activity">
    <reaction evidence="25">
        <text>[GlcNAc-(1-&gt;4)-Mur2Ac(oyl-L-Ala-gamma-D-Glu-L-Lys-D-Ala-D-Ala)](n)-di-trans,octa-cis-undecaprenyl diphosphate + beta-D-GlcNAc-(1-&gt;4)-Mur2Ac(oyl-L-Ala-gamma-D-Glu-L-Lys-D-Ala-D-Ala)-di-trans,octa-cis-undecaprenyl diphosphate = [GlcNAc-(1-&gt;4)-Mur2Ac(oyl-L-Ala-gamma-D-Glu-L-Lys-D-Ala-D-Ala)](n+1)-di-trans,octa-cis-undecaprenyl diphosphate + di-trans,octa-cis-undecaprenyl diphosphate + H(+)</text>
        <dbReference type="Rhea" id="RHEA:23708"/>
        <dbReference type="Rhea" id="RHEA-COMP:9602"/>
        <dbReference type="Rhea" id="RHEA-COMP:9603"/>
        <dbReference type="ChEBI" id="CHEBI:15378"/>
        <dbReference type="ChEBI" id="CHEBI:58405"/>
        <dbReference type="ChEBI" id="CHEBI:60033"/>
        <dbReference type="ChEBI" id="CHEBI:78435"/>
        <dbReference type="EC" id="2.4.99.28"/>
    </reaction>
</comment>
<keyword evidence="16" id="KW-0735">Signal-anchor</keyword>
<dbReference type="SUPFAM" id="SSF56601">
    <property type="entry name" value="beta-lactamase/transpeptidase-like"/>
    <property type="match status" value="1"/>
</dbReference>
<gene>
    <name evidence="30" type="ORF">X805_23360</name>
</gene>
<dbReference type="EC" id="3.4.16.4" evidence="5"/>
<accession>A0A059KKS7</accession>
<dbReference type="AlphaFoldDB" id="A0A059KKS7"/>
<dbReference type="InterPro" id="IPR012338">
    <property type="entry name" value="Beta-lactam/transpept-like"/>
</dbReference>
<comment type="pathway">
    <text evidence="26">Glycan biosynthesis.</text>
</comment>
<dbReference type="InterPro" id="IPR001460">
    <property type="entry name" value="PCN-bd_Tpept"/>
</dbReference>
<dbReference type="GO" id="GO:0008658">
    <property type="term" value="F:penicillin binding"/>
    <property type="evidence" value="ECO:0007669"/>
    <property type="project" value="InterPro"/>
</dbReference>
<dbReference type="InterPro" id="IPR031376">
    <property type="entry name" value="PCB_OB"/>
</dbReference>
<dbReference type="RefSeq" id="WP_076458841.1">
    <property type="nucleotide sequence ID" value="NZ_AZRA01000060.1"/>
</dbReference>
<evidence type="ECO:0000256" key="11">
    <source>
        <dbReference type="ARBA" id="ARBA00022676"/>
    </source>
</evidence>
<dbReference type="EC" id="2.4.99.28" evidence="24"/>
<evidence type="ECO:0000256" key="16">
    <source>
        <dbReference type="ARBA" id="ARBA00022968"/>
    </source>
</evidence>
<evidence type="ECO:0000256" key="1">
    <source>
        <dbReference type="ARBA" id="ARBA00004249"/>
    </source>
</evidence>
<feature type="domain" description="Glycosyl transferase family 51" evidence="28">
    <location>
        <begin position="65"/>
        <end position="239"/>
    </location>
</feature>
<keyword evidence="9" id="KW-0121">Carboxypeptidase</keyword>
<dbReference type="PANTHER" id="PTHR32282:SF27">
    <property type="entry name" value="PENICILLIN-BINDING PROTEIN 1A"/>
    <property type="match status" value="1"/>
</dbReference>
<evidence type="ECO:0000256" key="3">
    <source>
        <dbReference type="ARBA" id="ARBA00007090"/>
    </source>
</evidence>
<dbReference type="GO" id="GO:0008360">
    <property type="term" value="P:regulation of cell shape"/>
    <property type="evidence" value="ECO:0007669"/>
    <property type="project" value="UniProtKB-KW"/>
</dbReference>
<evidence type="ECO:0000256" key="8">
    <source>
        <dbReference type="ARBA" id="ARBA00022519"/>
    </source>
</evidence>
<dbReference type="GO" id="GO:0008955">
    <property type="term" value="F:peptidoglycan glycosyltransferase activity"/>
    <property type="evidence" value="ECO:0007669"/>
    <property type="project" value="UniProtKB-EC"/>
</dbReference>
<keyword evidence="11" id="KW-0328">Glycosyltransferase</keyword>
<dbReference type="InterPro" id="IPR036950">
    <property type="entry name" value="PBP_transglycosylase"/>
</dbReference>
<dbReference type="UniPathway" id="UPA00219"/>
<evidence type="ECO:0000313" key="30">
    <source>
        <dbReference type="EMBL" id="KDB52062.1"/>
    </source>
</evidence>
<keyword evidence="8" id="KW-0997">Cell inner membrane</keyword>
<evidence type="ECO:0000259" key="27">
    <source>
        <dbReference type="Pfam" id="PF00905"/>
    </source>
</evidence>
<comment type="catalytic activity">
    <reaction evidence="23">
        <text>Preferential cleavage: (Ac)2-L-Lys-D-Ala-|-D-Ala. Also transpeptidation of peptidyl-alanyl moieties that are N-acyl substituents of D-alanine.</text>
        <dbReference type="EC" id="3.4.16.4"/>
    </reaction>
</comment>
<dbReference type="FunFam" id="1.10.3810.10:FF:000003">
    <property type="entry name" value="Penicillin-binding protein 1a"/>
    <property type="match status" value="1"/>
</dbReference>
<dbReference type="SUPFAM" id="SSF53955">
    <property type="entry name" value="Lysozyme-like"/>
    <property type="match status" value="1"/>
</dbReference>
<dbReference type="Gene3D" id="1.10.3810.10">
    <property type="entry name" value="Biosynthetic peptidoglycan transglycosylase-like"/>
    <property type="match status" value="1"/>
</dbReference>
<dbReference type="PANTHER" id="PTHR32282">
    <property type="entry name" value="BINDING PROTEIN TRANSPEPTIDASE, PUTATIVE-RELATED"/>
    <property type="match status" value="1"/>
</dbReference>
<evidence type="ECO:0000256" key="10">
    <source>
        <dbReference type="ARBA" id="ARBA00022670"/>
    </source>
</evidence>
<keyword evidence="13" id="KW-0812">Transmembrane</keyword>
<comment type="caution">
    <text evidence="30">The sequence shown here is derived from an EMBL/GenBank/DDBJ whole genome shotgun (WGS) entry which is preliminary data.</text>
</comment>
<evidence type="ECO:0000259" key="28">
    <source>
        <dbReference type="Pfam" id="PF00912"/>
    </source>
</evidence>
<comment type="similarity">
    <text evidence="3">In the C-terminal section; belongs to the transpeptidase family.</text>
</comment>
<dbReference type="Proteomes" id="UP000026714">
    <property type="component" value="Unassembled WGS sequence"/>
</dbReference>
<dbReference type="Pfam" id="PF00905">
    <property type="entry name" value="Transpeptidase"/>
    <property type="match status" value="1"/>
</dbReference>
<keyword evidence="17" id="KW-0573">Peptidoglycan synthesis</keyword>
<dbReference type="InterPro" id="IPR050396">
    <property type="entry name" value="Glycosyltr_51/Transpeptidase"/>
</dbReference>
<dbReference type="eggNOG" id="COG5009">
    <property type="taxonomic scope" value="Bacteria"/>
</dbReference>
<keyword evidence="18" id="KW-1133">Transmembrane helix</keyword>
<dbReference type="Pfam" id="PF00912">
    <property type="entry name" value="Transgly"/>
    <property type="match status" value="1"/>
</dbReference>
<evidence type="ECO:0000256" key="20">
    <source>
        <dbReference type="ARBA" id="ARBA00023251"/>
    </source>
</evidence>
<dbReference type="GO" id="GO:0009002">
    <property type="term" value="F:serine-type D-Ala-D-Ala carboxypeptidase activity"/>
    <property type="evidence" value="ECO:0007669"/>
    <property type="project" value="UniProtKB-EC"/>
</dbReference>
<reference evidence="30 31" key="1">
    <citation type="journal article" date="2014" name="FEMS Microbiol. Ecol.">
        <title>Sphaerotilus natans encrusted with nanoball-shaped Fe(III) oxide minerals formed by nitrate-reducing mixotrophic Fe(II) oxidation.</title>
        <authorList>
            <person name="Park S."/>
            <person name="Kim D.H."/>
            <person name="Lee J.H."/>
            <person name="Hur H.G."/>
        </authorList>
    </citation>
    <scope>NUCLEOTIDE SEQUENCE [LARGE SCALE GENOMIC DNA]</scope>
    <source>
        <strain evidence="30 31">DSM 6575</strain>
    </source>
</reference>
<dbReference type="PATRIC" id="fig|1286631.3.peg.2300"/>
<evidence type="ECO:0000256" key="13">
    <source>
        <dbReference type="ARBA" id="ARBA00022692"/>
    </source>
</evidence>
<evidence type="ECO:0000256" key="15">
    <source>
        <dbReference type="ARBA" id="ARBA00022960"/>
    </source>
</evidence>
<keyword evidence="7" id="KW-1003">Cell membrane</keyword>
<dbReference type="InterPro" id="IPR023346">
    <property type="entry name" value="Lysozyme-like_dom_sf"/>
</dbReference>
<keyword evidence="20" id="KW-0046">Antibiotic resistance</keyword>
<evidence type="ECO:0000256" key="18">
    <source>
        <dbReference type="ARBA" id="ARBA00022989"/>
    </source>
</evidence>
<evidence type="ECO:0000313" key="31">
    <source>
        <dbReference type="Proteomes" id="UP000026714"/>
    </source>
</evidence>
<evidence type="ECO:0000259" key="29">
    <source>
        <dbReference type="Pfam" id="PF17092"/>
    </source>
</evidence>
<proteinExistence type="inferred from homology"/>
<evidence type="ECO:0000256" key="17">
    <source>
        <dbReference type="ARBA" id="ARBA00022984"/>
    </source>
</evidence>
<evidence type="ECO:0000256" key="24">
    <source>
        <dbReference type="ARBA" id="ARBA00044770"/>
    </source>
</evidence>
<evidence type="ECO:0000256" key="26">
    <source>
        <dbReference type="ARBA" id="ARBA00060592"/>
    </source>
</evidence>
<evidence type="ECO:0000256" key="25">
    <source>
        <dbReference type="ARBA" id="ARBA00049902"/>
    </source>
</evidence>
<dbReference type="GO" id="GO:0030288">
    <property type="term" value="C:outer membrane-bounded periplasmic space"/>
    <property type="evidence" value="ECO:0007669"/>
    <property type="project" value="TreeGrafter"/>
</dbReference>
<evidence type="ECO:0000256" key="22">
    <source>
        <dbReference type="ARBA" id="ARBA00023316"/>
    </source>
</evidence>
<evidence type="ECO:0000256" key="5">
    <source>
        <dbReference type="ARBA" id="ARBA00012448"/>
    </source>
</evidence>
<keyword evidence="12" id="KW-0808">Transferase</keyword>
<dbReference type="STRING" id="34103.SAMN05421778_10727"/>
<dbReference type="GO" id="GO:0046677">
    <property type="term" value="P:response to antibiotic"/>
    <property type="evidence" value="ECO:0007669"/>
    <property type="project" value="UniProtKB-KW"/>
</dbReference>
<evidence type="ECO:0000256" key="23">
    <source>
        <dbReference type="ARBA" id="ARBA00034000"/>
    </source>
</evidence>
<evidence type="ECO:0000256" key="19">
    <source>
        <dbReference type="ARBA" id="ARBA00023136"/>
    </source>
</evidence>
<dbReference type="GO" id="GO:0071555">
    <property type="term" value="P:cell wall organization"/>
    <property type="evidence" value="ECO:0007669"/>
    <property type="project" value="UniProtKB-KW"/>
</dbReference>
<dbReference type="InterPro" id="IPR001264">
    <property type="entry name" value="Glyco_trans_51"/>
</dbReference>
<keyword evidence="21" id="KW-0511">Multifunctional enzyme</keyword>
<dbReference type="GO" id="GO:0006508">
    <property type="term" value="P:proteolysis"/>
    <property type="evidence" value="ECO:0007669"/>
    <property type="project" value="UniProtKB-KW"/>
</dbReference>
<evidence type="ECO:0000256" key="21">
    <source>
        <dbReference type="ARBA" id="ARBA00023268"/>
    </source>
</evidence>
<keyword evidence="22" id="KW-0961">Cell wall biogenesis/degradation</keyword>
<keyword evidence="19" id="KW-0472">Membrane</keyword>
<keyword evidence="14" id="KW-0378">Hydrolase</keyword>
<dbReference type="GO" id="GO:0009252">
    <property type="term" value="P:peptidoglycan biosynthetic process"/>
    <property type="evidence" value="ECO:0007669"/>
    <property type="project" value="UniProtKB-UniPathway"/>
</dbReference>
<dbReference type="Pfam" id="PF17092">
    <property type="entry name" value="PCB_OB"/>
    <property type="match status" value="1"/>
</dbReference>
<evidence type="ECO:0000256" key="4">
    <source>
        <dbReference type="ARBA" id="ARBA00007739"/>
    </source>
</evidence>
<protein>
    <recommendedName>
        <fullName evidence="6">Penicillin-binding protein 1A</fullName>
        <ecNumber evidence="24">2.4.99.28</ecNumber>
        <ecNumber evidence="5">3.4.16.4</ecNumber>
    </recommendedName>
</protein>
<evidence type="ECO:0000256" key="9">
    <source>
        <dbReference type="ARBA" id="ARBA00022645"/>
    </source>
</evidence>
<keyword evidence="31" id="KW-1185">Reference proteome</keyword>
<dbReference type="Gene3D" id="3.40.710.10">
    <property type="entry name" value="DD-peptidase/beta-lactamase superfamily"/>
    <property type="match status" value="2"/>
</dbReference>
<comment type="similarity">
    <text evidence="4">In the N-terminal section; belongs to the glycosyltransferase 51 family.</text>
</comment>
<keyword evidence="15" id="KW-0133">Cell shape</keyword>